<sequence>MLIARALPIMRVYIKPGGQRGYSGHCINLPQDIKELASSLPRYPKDKALIVVTVKGRNNTFKDVKVRKEKPIQWPTVSNDPLNEYQTPFLATMAFPTLFPDGKGDPINQALLRDVPL</sequence>
<dbReference type="InterPro" id="IPR046700">
    <property type="entry name" value="DUF6570"/>
</dbReference>
<protein>
    <recommendedName>
        <fullName evidence="1">DUF6570 domain-containing protein</fullName>
    </recommendedName>
</protein>
<reference evidence="2 3" key="1">
    <citation type="submission" date="2022-05" db="EMBL/GenBank/DDBJ databases">
        <authorList>
            <consortium name="Genoscope - CEA"/>
            <person name="William W."/>
        </authorList>
    </citation>
    <scope>NUCLEOTIDE SEQUENCE [LARGE SCALE GENOMIC DNA]</scope>
</reference>
<organism evidence="2 3">
    <name type="scientific">Pocillopora meandrina</name>
    <dbReference type="NCBI Taxonomy" id="46732"/>
    <lineage>
        <taxon>Eukaryota</taxon>
        <taxon>Metazoa</taxon>
        <taxon>Cnidaria</taxon>
        <taxon>Anthozoa</taxon>
        <taxon>Hexacorallia</taxon>
        <taxon>Scleractinia</taxon>
        <taxon>Astrocoeniina</taxon>
        <taxon>Pocilloporidae</taxon>
        <taxon>Pocillopora</taxon>
    </lineage>
</organism>
<gene>
    <name evidence="2" type="ORF">PMEA_00029812</name>
</gene>
<dbReference type="EMBL" id="CALNXJ010000063">
    <property type="protein sequence ID" value="CAH3157088.1"/>
    <property type="molecule type" value="Genomic_DNA"/>
</dbReference>
<feature type="non-terminal residue" evidence="2">
    <location>
        <position position="117"/>
    </location>
</feature>
<accession>A0AAU9XUJ5</accession>
<feature type="domain" description="DUF6570" evidence="1">
    <location>
        <begin position="1"/>
        <end position="74"/>
    </location>
</feature>
<name>A0AAU9XUJ5_9CNID</name>
<keyword evidence="3" id="KW-1185">Reference proteome</keyword>
<proteinExistence type="predicted"/>
<dbReference type="Proteomes" id="UP001159428">
    <property type="component" value="Unassembled WGS sequence"/>
</dbReference>
<dbReference type="AlphaFoldDB" id="A0AAU9XUJ5"/>
<evidence type="ECO:0000313" key="3">
    <source>
        <dbReference type="Proteomes" id="UP001159428"/>
    </source>
</evidence>
<dbReference type="Pfam" id="PF20209">
    <property type="entry name" value="DUF6570"/>
    <property type="match status" value="1"/>
</dbReference>
<comment type="caution">
    <text evidence="2">The sequence shown here is derived from an EMBL/GenBank/DDBJ whole genome shotgun (WGS) entry which is preliminary data.</text>
</comment>
<evidence type="ECO:0000313" key="2">
    <source>
        <dbReference type="EMBL" id="CAH3157088.1"/>
    </source>
</evidence>
<evidence type="ECO:0000259" key="1">
    <source>
        <dbReference type="Pfam" id="PF20209"/>
    </source>
</evidence>